<dbReference type="NCBIfam" id="NF007825">
    <property type="entry name" value="PRK10534.1"/>
    <property type="match status" value="1"/>
</dbReference>
<comment type="caution">
    <text evidence="7">The sequence shown here is derived from an EMBL/GenBank/DDBJ whole genome shotgun (WGS) entry which is preliminary data.</text>
</comment>
<feature type="domain" description="Aromatic amino acid beta-eliminating lyase/threonine aldolase" evidence="6">
    <location>
        <begin position="3"/>
        <end position="288"/>
    </location>
</feature>
<dbReference type="GO" id="GO:0005829">
    <property type="term" value="C:cytosol"/>
    <property type="evidence" value="ECO:0007669"/>
    <property type="project" value="TreeGrafter"/>
</dbReference>
<evidence type="ECO:0000256" key="3">
    <source>
        <dbReference type="ARBA" id="ARBA00022898"/>
    </source>
</evidence>
<dbReference type="FunFam" id="3.90.1150.10:FF:000041">
    <property type="entry name" value="Low-specificity L-threonine aldolase"/>
    <property type="match status" value="1"/>
</dbReference>
<evidence type="ECO:0000256" key="1">
    <source>
        <dbReference type="ARBA" id="ARBA00001933"/>
    </source>
</evidence>
<keyword evidence="8" id="KW-1185">Reference proteome</keyword>
<keyword evidence="4 7" id="KW-0456">Lyase</keyword>
<dbReference type="SUPFAM" id="SSF53383">
    <property type="entry name" value="PLP-dependent transferases"/>
    <property type="match status" value="1"/>
</dbReference>
<feature type="modified residue" description="N6-(pyridoxal phosphate)lysine" evidence="5">
    <location>
        <position position="199"/>
    </location>
</feature>
<evidence type="ECO:0000256" key="4">
    <source>
        <dbReference type="ARBA" id="ARBA00023239"/>
    </source>
</evidence>
<evidence type="ECO:0000313" key="7">
    <source>
        <dbReference type="EMBL" id="MBB5172814.1"/>
    </source>
</evidence>
<dbReference type="InterPro" id="IPR023603">
    <property type="entry name" value="Low_specificity_L-TA-like"/>
</dbReference>
<name>A0A840QN63_9BACI</name>
<dbReference type="PANTHER" id="PTHR48097">
    <property type="entry name" value="L-THREONINE ALDOLASE-RELATED"/>
    <property type="match status" value="1"/>
</dbReference>
<dbReference type="PIRSF" id="PIRSF017617">
    <property type="entry name" value="Thr_aldolase"/>
    <property type="match status" value="1"/>
</dbReference>
<gene>
    <name evidence="7" type="ORF">HNQ41_000958</name>
</gene>
<dbReference type="PANTHER" id="PTHR48097:SF9">
    <property type="entry name" value="L-THREONINE ALDOLASE"/>
    <property type="match status" value="1"/>
</dbReference>
<dbReference type="AlphaFoldDB" id="A0A840QN63"/>
<evidence type="ECO:0000256" key="5">
    <source>
        <dbReference type="PIRSR" id="PIRSR017617-1"/>
    </source>
</evidence>
<dbReference type="Gene3D" id="3.90.1150.10">
    <property type="entry name" value="Aspartate Aminotransferase, domain 1"/>
    <property type="match status" value="1"/>
</dbReference>
<dbReference type="InterPro" id="IPR015424">
    <property type="entry name" value="PyrdxlP-dep_Trfase"/>
</dbReference>
<proteinExistence type="inferred from homology"/>
<dbReference type="RefSeq" id="WP_184663267.1">
    <property type="nucleotide sequence ID" value="NZ_JACHHB010000003.1"/>
</dbReference>
<dbReference type="NCBIfam" id="NF041359">
    <property type="entry name" value="GntG_guanitoxin"/>
    <property type="match status" value="1"/>
</dbReference>
<dbReference type="InterPro" id="IPR015421">
    <property type="entry name" value="PyrdxlP-dep_Trfase_major"/>
</dbReference>
<evidence type="ECO:0000313" key="8">
    <source>
        <dbReference type="Proteomes" id="UP000551878"/>
    </source>
</evidence>
<evidence type="ECO:0000256" key="2">
    <source>
        <dbReference type="ARBA" id="ARBA00006966"/>
    </source>
</evidence>
<dbReference type="FunFam" id="3.40.640.10:FF:000030">
    <property type="entry name" value="Low-specificity L-threonine aldolase"/>
    <property type="match status" value="1"/>
</dbReference>
<sequence>MIDLRSDTVTKPSEEMRKAMYEGEVGDDVYGEDPTVRKLEERIAENLGKEDALFVPSGTQSNQIAVLTATSPSQEVILEASSHLFYYEGGAMSALANVQPRTLVGKRGVLDLEEVERAIRPDDIHFPKTGLICIENTHNKSGGSLVPLENMKQTYELAQRHNIPVHLDGARLFNAAVSANLEAKTFAQYADSISICFSKGLGAPVGSALVGDKSFIDEARVWRKRLGGGMRQAGVLAAAALIALEENTSRLVDDHKHAKMLADGLRNISNITIDNEVDTNMVIASVQDENMTSNELLSLLKERDVLGVPVSPEAIRLTTHLHIQENDIKQTIQAFEDIFT</sequence>
<dbReference type="GO" id="GO:0006567">
    <property type="term" value="P:L-threonine catabolic process"/>
    <property type="evidence" value="ECO:0007669"/>
    <property type="project" value="TreeGrafter"/>
</dbReference>
<dbReference type="EC" id="4.1.2.5" evidence="7"/>
<reference evidence="7 8" key="1">
    <citation type="submission" date="2020-08" db="EMBL/GenBank/DDBJ databases">
        <title>Genomic Encyclopedia of Type Strains, Phase IV (KMG-IV): sequencing the most valuable type-strain genomes for metagenomic binning, comparative biology and taxonomic classification.</title>
        <authorList>
            <person name="Goeker M."/>
        </authorList>
    </citation>
    <scope>NUCLEOTIDE SEQUENCE [LARGE SCALE GENOMIC DNA]</scope>
    <source>
        <strain evidence="7 8">DSM 24696</strain>
    </source>
</reference>
<dbReference type="InterPro" id="IPR015422">
    <property type="entry name" value="PyrdxlP-dep_Trfase_small"/>
</dbReference>
<dbReference type="GO" id="GO:0008732">
    <property type="term" value="F:L-allo-threonine aldolase activity"/>
    <property type="evidence" value="ECO:0007669"/>
    <property type="project" value="TreeGrafter"/>
</dbReference>
<dbReference type="Gene3D" id="3.40.640.10">
    <property type="entry name" value="Type I PLP-dependent aspartate aminotransferase-like (Major domain)"/>
    <property type="match status" value="1"/>
</dbReference>
<dbReference type="EMBL" id="JACHHB010000003">
    <property type="protein sequence ID" value="MBB5172814.1"/>
    <property type="molecule type" value="Genomic_DNA"/>
</dbReference>
<organism evidence="7 8">
    <name type="scientific">Texcoconibacillus texcoconensis</name>
    <dbReference type="NCBI Taxonomy" id="1095777"/>
    <lineage>
        <taxon>Bacteria</taxon>
        <taxon>Bacillati</taxon>
        <taxon>Bacillota</taxon>
        <taxon>Bacilli</taxon>
        <taxon>Bacillales</taxon>
        <taxon>Bacillaceae</taxon>
        <taxon>Texcoconibacillus</taxon>
    </lineage>
</organism>
<dbReference type="GO" id="GO:0006545">
    <property type="term" value="P:glycine biosynthetic process"/>
    <property type="evidence" value="ECO:0007669"/>
    <property type="project" value="TreeGrafter"/>
</dbReference>
<dbReference type="Proteomes" id="UP000551878">
    <property type="component" value="Unassembled WGS sequence"/>
</dbReference>
<protein>
    <submittedName>
        <fullName evidence="7">Threonine aldolase</fullName>
        <ecNumber evidence="7">4.1.2.5</ecNumber>
    </submittedName>
</protein>
<evidence type="ECO:0000259" key="6">
    <source>
        <dbReference type="Pfam" id="PF01212"/>
    </source>
</evidence>
<comment type="cofactor">
    <cofactor evidence="1">
        <name>pyridoxal 5'-phosphate</name>
        <dbReference type="ChEBI" id="CHEBI:597326"/>
    </cofactor>
</comment>
<keyword evidence="3" id="KW-0663">Pyridoxal phosphate</keyword>
<dbReference type="Pfam" id="PF01212">
    <property type="entry name" value="Beta_elim_lyase"/>
    <property type="match status" value="1"/>
</dbReference>
<dbReference type="CDD" id="cd06502">
    <property type="entry name" value="TA_like"/>
    <property type="match status" value="1"/>
</dbReference>
<dbReference type="InterPro" id="IPR001597">
    <property type="entry name" value="ArAA_b-elim_lyase/Thr_aldolase"/>
</dbReference>
<accession>A0A840QN63</accession>
<comment type="similarity">
    <text evidence="2">Belongs to the threonine aldolase family.</text>
</comment>